<dbReference type="Ensembl" id="ENSSLUT00000004572.1">
    <property type="protein sequence ID" value="ENSSLUP00000004440.1"/>
    <property type="gene ID" value="ENSSLUG00000002005.1"/>
</dbReference>
<organism evidence="1 2">
    <name type="scientific">Sander lucioperca</name>
    <name type="common">Pike-perch</name>
    <name type="synonym">Perca lucioperca</name>
    <dbReference type="NCBI Taxonomy" id="283035"/>
    <lineage>
        <taxon>Eukaryota</taxon>
        <taxon>Metazoa</taxon>
        <taxon>Chordata</taxon>
        <taxon>Craniata</taxon>
        <taxon>Vertebrata</taxon>
        <taxon>Euteleostomi</taxon>
        <taxon>Actinopterygii</taxon>
        <taxon>Neopterygii</taxon>
        <taxon>Teleostei</taxon>
        <taxon>Neoteleostei</taxon>
        <taxon>Acanthomorphata</taxon>
        <taxon>Eupercaria</taxon>
        <taxon>Perciformes</taxon>
        <taxon>Percoidei</taxon>
        <taxon>Percidae</taxon>
        <taxon>Luciopercinae</taxon>
        <taxon>Sander</taxon>
    </lineage>
</organism>
<evidence type="ECO:0000313" key="1">
    <source>
        <dbReference type="Ensembl" id="ENSSLUP00000004440.1"/>
    </source>
</evidence>
<dbReference type="AlphaFoldDB" id="A0A8C9X575"/>
<name>A0A8C9X575_SANLU</name>
<accession>A0A8C9X575</accession>
<reference evidence="1" key="1">
    <citation type="submission" date="2025-08" db="UniProtKB">
        <authorList>
            <consortium name="Ensembl"/>
        </authorList>
    </citation>
    <scope>IDENTIFICATION</scope>
</reference>
<proteinExistence type="predicted"/>
<reference evidence="1" key="2">
    <citation type="submission" date="2025-09" db="UniProtKB">
        <authorList>
            <consortium name="Ensembl"/>
        </authorList>
    </citation>
    <scope>IDENTIFICATION</scope>
</reference>
<dbReference type="Proteomes" id="UP000694568">
    <property type="component" value="Unplaced"/>
</dbReference>
<sequence>VMQASSPVDSNVLLPHINCKFNEHKNNIILTQTASLTKLTSLHLFAVLGHVSIVEQQVVSHADSVGLHWVPLTIRHFSAFWLAFSAHHTRQQRQEADSLYHV</sequence>
<evidence type="ECO:0000313" key="2">
    <source>
        <dbReference type="Proteomes" id="UP000694568"/>
    </source>
</evidence>
<keyword evidence="2" id="KW-1185">Reference proteome</keyword>
<protein>
    <submittedName>
        <fullName evidence="1">Uncharacterized protein</fullName>
    </submittedName>
</protein>